<evidence type="ECO:0000259" key="2">
    <source>
        <dbReference type="Pfam" id="PF01337"/>
    </source>
</evidence>
<reference evidence="3 4" key="1">
    <citation type="submission" date="2018-06" db="EMBL/GenBank/DDBJ databases">
        <title>Streptomyces reniochalinae sp. nov. and Streptomyces diacarnus sp. nov. from marine sponges.</title>
        <authorList>
            <person name="Li L."/>
        </authorList>
    </citation>
    <scope>NUCLEOTIDE SEQUENCE [LARGE SCALE GENOMIC DNA]</scope>
    <source>
        <strain evidence="3 4">LHW50302</strain>
    </source>
</reference>
<dbReference type="InterPro" id="IPR035905">
    <property type="entry name" value="Barstar-like_sf"/>
</dbReference>
<feature type="domain" description="Barstar (barnase inhibitor)" evidence="2">
    <location>
        <begin position="49"/>
        <end position="142"/>
    </location>
</feature>
<keyword evidence="4" id="KW-1185">Reference proteome</keyword>
<evidence type="ECO:0000256" key="1">
    <source>
        <dbReference type="ARBA" id="ARBA00006845"/>
    </source>
</evidence>
<evidence type="ECO:0000313" key="4">
    <source>
        <dbReference type="Proteomes" id="UP000253507"/>
    </source>
</evidence>
<gene>
    <name evidence="3" type="ORF">DQ392_19490</name>
</gene>
<proteinExistence type="inferred from homology"/>
<dbReference type="OrthoDB" id="5184890at2"/>
<dbReference type="RefSeq" id="WP_114016941.1">
    <property type="nucleotide sequence ID" value="NZ_QOIM01000038.1"/>
</dbReference>
<name>A0A367EE51_9ACTN</name>
<dbReference type="Gene3D" id="3.30.370.10">
    <property type="entry name" value="Barstar-like"/>
    <property type="match status" value="1"/>
</dbReference>
<evidence type="ECO:0000313" key="3">
    <source>
        <dbReference type="EMBL" id="RCG16354.1"/>
    </source>
</evidence>
<dbReference type="InterPro" id="IPR000468">
    <property type="entry name" value="Barstar"/>
</dbReference>
<dbReference type="AlphaFoldDB" id="A0A367EE51"/>
<accession>A0A367EE51</accession>
<sequence length="143" mass="15330">MTSPVELPELPQADLPGLFDASVPPGVYRFPSVGPDALMQADAAGWFDAVVDLTGVGNKADFMERCATGLELPAYFGRNWDALADLLTDLSWWGETRGYLFLATGWTEFEAADPEDAAAAAEVFTAAVGFWAVRETPLSILLG</sequence>
<dbReference type="EMBL" id="QOIM01000038">
    <property type="protein sequence ID" value="RCG16354.1"/>
    <property type="molecule type" value="Genomic_DNA"/>
</dbReference>
<dbReference type="Pfam" id="PF01337">
    <property type="entry name" value="Barstar"/>
    <property type="match status" value="1"/>
</dbReference>
<dbReference type="SUPFAM" id="SSF52038">
    <property type="entry name" value="Barstar-related"/>
    <property type="match status" value="1"/>
</dbReference>
<comment type="caution">
    <text evidence="3">The sequence shown here is derived from an EMBL/GenBank/DDBJ whole genome shotgun (WGS) entry which is preliminary data.</text>
</comment>
<protein>
    <recommendedName>
        <fullName evidence="2">Barstar (barnase inhibitor) domain-containing protein</fullName>
    </recommendedName>
</protein>
<dbReference type="Proteomes" id="UP000253507">
    <property type="component" value="Unassembled WGS sequence"/>
</dbReference>
<organism evidence="3 4">
    <name type="scientific">Streptomyces reniochalinae</name>
    <dbReference type="NCBI Taxonomy" id="2250578"/>
    <lineage>
        <taxon>Bacteria</taxon>
        <taxon>Bacillati</taxon>
        <taxon>Actinomycetota</taxon>
        <taxon>Actinomycetes</taxon>
        <taxon>Kitasatosporales</taxon>
        <taxon>Streptomycetaceae</taxon>
        <taxon>Streptomyces</taxon>
    </lineage>
</organism>
<comment type="similarity">
    <text evidence="1">Belongs to the barstar family.</text>
</comment>